<dbReference type="GO" id="GO:0008076">
    <property type="term" value="C:voltage-gated potassium channel complex"/>
    <property type="evidence" value="ECO:0000318"/>
    <property type="project" value="GO_Central"/>
</dbReference>
<feature type="compositionally biased region" description="Polar residues" evidence="9">
    <location>
        <begin position="1"/>
        <end position="11"/>
    </location>
</feature>
<reference evidence="12" key="2">
    <citation type="submission" date="2025-08" db="UniProtKB">
        <authorList>
            <consortium name="RefSeq"/>
        </authorList>
    </citation>
    <scope>IDENTIFICATION</scope>
    <source>
        <strain evidence="12">S238N-H82</strain>
        <tissue evidence="12">Testes</tissue>
    </source>
</reference>
<keyword evidence="3 10" id="KW-0812">Transmembrane</keyword>
<keyword evidence="2" id="KW-0813">Transport</keyword>
<organism evidence="11 12">
    <name type="scientific">Branchiostoma floridae</name>
    <name type="common">Florida lancelet</name>
    <name type="synonym">Amphioxus</name>
    <dbReference type="NCBI Taxonomy" id="7739"/>
    <lineage>
        <taxon>Eukaryota</taxon>
        <taxon>Metazoa</taxon>
        <taxon>Chordata</taxon>
        <taxon>Cephalochordata</taxon>
        <taxon>Leptocardii</taxon>
        <taxon>Amphioxiformes</taxon>
        <taxon>Branchiostomatidae</taxon>
        <taxon>Branchiostoma</taxon>
    </lineage>
</organism>
<dbReference type="OrthoDB" id="5970708at2759"/>
<keyword evidence="11" id="KW-1185">Reference proteome</keyword>
<dbReference type="GO" id="GO:0015459">
    <property type="term" value="F:potassium channel regulator activity"/>
    <property type="evidence" value="ECO:0000318"/>
    <property type="project" value="GO_Central"/>
</dbReference>
<evidence type="ECO:0000313" key="12">
    <source>
        <dbReference type="RefSeq" id="XP_035677708.1"/>
    </source>
</evidence>
<dbReference type="PANTHER" id="PTHR10258">
    <property type="entry name" value="CALCIUM-ACTIVATED POTASSIUM CHANNEL SUBUNIT BETA"/>
    <property type="match status" value="1"/>
</dbReference>
<keyword evidence="5" id="KW-0406">Ion transport</keyword>
<evidence type="ECO:0000256" key="5">
    <source>
        <dbReference type="ARBA" id="ARBA00023065"/>
    </source>
</evidence>
<dbReference type="Pfam" id="PF03185">
    <property type="entry name" value="CaKB"/>
    <property type="match status" value="1"/>
</dbReference>
<dbReference type="GO" id="GO:0005513">
    <property type="term" value="P:detection of calcium ion"/>
    <property type="evidence" value="ECO:0000318"/>
    <property type="project" value="GO_Central"/>
</dbReference>
<feature type="region of interest" description="Disordered" evidence="9">
    <location>
        <begin position="1"/>
        <end position="34"/>
    </location>
</feature>
<evidence type="ECO:0000313" key="11">
    <source>
        <dbReference type="Proteomes" id="UP000001554"/>
    </source>
</evidence>
<evidence type="ECO:0000256" key="9">
    <source>
        <dbReference type="SAM" id="MobiDB-lite"/>
    </source>
</evidence>
<dbReference type="PANTHER" id="PTHR10258:SF12">
    <property type="match status" value="1"/>
</dbReference>
<evidence type="ECO:0000256" key="2">
    <source>
        <dbReference type="ARBA" id="ARBA00022448"/>
    </source>
</evidence>
<dbReference type="GeneID" id="118416646"/>
<protein>
    <submittedName>
        <fullName evidence="12">Uncharacterized protein LOC118416646</fullName>
    </submittedName>
</protein>
<evidence type="ECO:0000256" key="3">
    <source>
        <dbReference type="ARBA" id="ARBA00022692"/>
    </source>
</evidence>
<keyword evidence="8" id="KW-0407">Ion channel</keyword>
<keyword evidence="4 10" id="KW-1133">Transmembrane helix</keyword>
<dbReference type="Proteomes" id="UP000001554">
    <property type="component" value="Chromosome 5"/>
</dbReference>
<gene>
    <name evidence="12" type="primary">LOC118416646</name>
</gene>
<feature type="transmembrane region" description="Helical" evidence="10">
    <location>
        <begin position="236"/>
        <end position="255"/>
    </location>
</feature>
<keyword evidence="6 10" id="KW-0472">Membrane</keyword>
<accession>A0A9J7LA15</accession>
<reference evidence="11" key="1">
    <citation type="journal article" date="2020" name="Nat. Ecol. Evol.">
        <title>Deeply conserved synteny resolves early events in vertebrate evolution.</title>
        <authorList>
            <person name="Simakov O."/>
            <person name="Marletaz F."/>
            <person name="Yue J.X."/>
            <person name="O'Connell B."/>
            <person name="Jenkins J."/>
            <person name="Brandt A."/>
            <person name="Calef R."/>
            <person name="Tung C.H."/>
            <person name="Huang T.K."/>
            <person name="Schmutz J."/>
            <person name="Satoh N."/>
            <person name="Yu J.K."/>
            <person name="Putnam N.H."/>
            <person name="Green R.E."/>
            <person name="Rokhsar D.S."/>
        </authorList>
    </citation>
    <scope>NUCLEOTIDE SEQUENCE [LARGE SCALE GENOMIC DNA]</scope>
    <source>
        <strain evidence="11">S238N-H82</strain>
    </source>
</reference>
<name>A0A9J7LA15_BRAFL</name>
<keyword evidence="7" id="KW-0325">Glycoprotein</keyword>
<proteinExistence type="predicted"/>
<dbReference type="GO" id="GO:0015269">
    <property type="term" value="F:calcium-activated potassium channel activity"/>
    <property type="evidence" value="ECO:0000318"/>
    <property type="project" value="GO_Central"/>
</dbReference>
<evidence type="ECO:0000256" key="8">
    <source>
        <dbReference type="ARBA" id="ARBA00023303"/>
    </source>
</evidence>
<sequence length="450" mass="50522">MSSSSHTTNPAANGHIPNGGGAPNGTSGPRAGGRKRLFAKKKLERLALRRERHKRMSKMEILKEKVADKLKLFLIFALPVVLMGFILLVLIGIYVVRPYNQGQQFVQSRCQTVTTHYLNQGSCSSHTDVFQPCLQVYVHHTAANTDIPVVLMENEQALMYCEQCSLTFGRHALFMDPFSPCADGWKDNYDKQSCAEGYRIQYEKANTTYPCYYNPTNPEHVVREITLTSGKVANLVLWPLLLCLVYIAAVVYVLYERRIRKQRDQQVTADVQTQEEEEVQRRKNASKRRKIPCRHSHISTAGGFLVPGSSCNCLHHLNDTRMSPTNQLPDLAPSVSDIPEGLLMFSSIDYLDLDTAGLGHLDLAVSDHGGSYVYLSGLEQQLEGSVYTNAFARNTPPRPYSISSDSEAVHESDIDYYFSNFANGEQYQSGGSDQFSYDPFYAMTDEESRV</sequence>
<evidence type="ECO:0000256" key="10">
    <source>
        <dbReference type="SAM" id="Phobius"/>
    </source>
</evidence>
<dbReference type="OMA" id="ACRHGNH"/>
<dbReference type="AlphaFoldDB" id="A0A9J7LA15"/>
<evidence type="ECO:0000256" key="4">
    <source>
        <dbReference type="ARBA" id="ARBA00022989"/>
    </source>
</evidence>
<feature type="region of interest" description="Disordered" evidence="9">
    <location>
        <begin position="268"/>
        <end position="288"/>
    </location>
</feature>
<evidence type="ECO:0000256" key="7">
    <source>
        <dbReference type="ARBA" id="ARBA00023180"/>
    </source>
</evidence>
<feature type="transmembrane region" description="Helical" evidence="10">
    <location>
        <begin position="72"/>
        <end position="96"/>
    </location>
</feature>
<evidence type="ECO:0000256" key="6">
    <source>
        <dbReference type="ARBA" id="ARBA00023136"/>
    </source>
</evidence>
<dbReference type="KEGG" id="bfo:118416646"/>
<dbReference type="InterPro" id="IPR003930">
    <property type="entry name" value="K_chnl_Ca-activ_BK_bsu"/>
</dbReference>
<evidence type="ECO:0000256" key="1">
    <source>
        <dbReference type="ARBA" id="ARBA00004141"/>
    </source>
</evidence>
<comment type="subcellular location">
    <subcellularLocation>
        <location evidence="1">Membrane</location>
        <topology evidence="1">Multi-pass membrane protein</topology>
    </subcellularLocation>
</comment>
<dbReference type="RefSeq" id="XP_035677708.1">
    <property type="nucleotide sequence ID" value="XM_035821815.1"/>
</dbReference>